<feature type="region of interest" description="Disordered" evidence="1">
    <location>
        <begin position="402"/>
        <end position="456"/>
    </location>
</feature>
<gene>
    <name evidence="3" type="ORF">HPP92_017819</name>
</gene>
<feature type="region of interest" description="Disordered" evidence="1">
    <location>
        <begin position="270"/>
        <end position="366"/>
    </location>
</feature>
<dbReference type="InterPro" id="IPR001623">
    <property type="entry name" value="DnaJ_domain"/>
</dbReference>
<accession>A0A835UQX7</accession>
<dbReference type="EMBL" id="JADCNM010000009">
    <property type="protein sequence ID" value="KAG0468491.1"/>
    <property type="molecule type" value="Genomic_DNA"/>
</dbReference>
<proteinExistence type="predicted"/>
<dbReference type="AlphaFoldDB" id="A0A835UQX7"/>
<evidence type="ECO:0000256" key="1">
    <source>
        <dbReference type="SAM" id="MobiDB-lite"/>
    </source>
</evidence>
<evidence type="ECO:0000313" key="3">
    <source>
        <dbReference type="EMBL" id="KAG0468491.1"/>
    </source>
</evidence>
<feature type="region of interest" description="Disordered" evidence="1">
    <location>
        <begin position="224"/>
        <end position="252"/>
    </location>
</feature>
<organism evidence="3 4">
    <name type="scientific">Vanilla planifolia</name>
    <name type="common">Vanilla</name>
    <dbReference type="NCBI Taxonomy" id="51239"/>
    <lineage>
        <taxon>Eukaryota</taxon>
        <taxon>Viridiplantae</taxon>
        <taxon>Streptophyta</taxon>
        <taxon>Embryophyta</taxon>
        <taxon>Tracheophyta</taxon>
        <taxon>Spermatophyta</taxon>
        <taxon>Magnoliopsida</taxon>
        <taxon>Liliopsida</taxon>
        <taxon>Asparagales</taxon>
        <taxon>Orchidaceae</taxon>
        <taxon>Vanilloideae</taxon>
        <taxon>Vanilleae</taxon>
        <taxon>Vanilla</taxon>
    </lineage>
</organism>
<dbReference type="PROSITE" id="PS50076">
    <property type="entry name" value="DNAJ_2"/>
    <property type="match status" value="1"/>
</dbReference>
<feature type="compositionally biased region" description="Basic and acidic residues" evidence="1">
    <location>
        <begin position="289"/>
        <end position="301"/>
    </location>
</feature>
<comment type="caution">
    <text evidence="3">The sequence shown here is derived from an EMBL/GenBank/DDBJ whole genome shotgun (WGS) entry which is preliminary data.</text>
</comment>
<dbReference type="PANTHER" id="PTHR45089">
    <property type="entry name" value="DNAJ HEAT SHOCK AMINO-TERMINAL DOMAIN PROTEIN-RELATED"/>
    <property type="match status" value="1"/>
</dbReference>
<dbReference type="CDD" id="cd06257">
    <property type="entry name" value="DnaJ"/>
    <property type="match status" value="1"/>
</dbReference>
<feature type="compositionally biased region" description="Polar residues" evidence="1">
    <location>
        <begin position="440"/>
        <end position="456"/>
    </location>
</feature>
<evidence type="ECO:0000259" key="2">
    <source>
        <dbReference type="PROSITE" id="PS50076"/>
    </source>
</evidence>
<feature type="compositionally biased region" description="Polar residues" evidence="1">
    <location>
        <begin position="240"/>
        <end position="252"/>
    </location>
</feature>
<sequence length="628" mass="70673">MECNKDEANRAKNIAEIKMQSRDFVGAKKLLLKALQLYPDIENVSHMLSVCEVHCSADSLINGQVDHYGVLQVEHLANDLAIRKQYHRLALLLHPDKNKFAGAEAAFKLVGDAYKVLSDKANRQVYDLKTRVQVRTVLARQPSQNAKGCGGPASTSHNQFGGTKQQVQQATSAFFASQCFWTLCVFCNYRFQYPRTFLNRELQCQRCFKTFHAFELSPVGMPPPGSTSSFSWSDTDHNHNNVPGQHSKNVGQTSFDIPATKPVKPVVASMHTNKSRDVGGSRGIGIVNSRDKSANPKDKPAVKPSSGSAQRRRNKRNVTSFSDSESAQIHSSDHTTYMESAYRHGGSTSSRYPRREARNQTNVIPEVDGIEDDDFVCPSKKLRKEGLYSTREQNMSSPVITTDVKAKTSETSIPTEETKGDQTGFDPSKKEVKQARARPSENSAVSTKSRSPEVKSSFTYPDPEFYDFEKDRHQSKFAANQIWAAYDTCDAMPRFYAIIKKVFTPDFKLLYTWLEYNPTSAIEKAWVNAGLPIACGNYKTGKTYVTRQEMMFSRLISCEQGKGKTYNIYPKKGEVWALFKNWDVNWCSAEAGHKEYEYDFVEVVSDFAYGHDITVSYLVKVKGFICLL</sequence>
<feature type="compositionally biased region" description="Polar residues" evidence="1">
    <location>
        <begin position="317"/>
        <end position="338"/>
    </location>
</feature>
<dbReference type="InterPro" id="IPR024593">
    <property type="entry name" value="DUF3444"/>
</dbReference>
<dbReference type="OrthoDB" id="10250354at2759"/>
<dbReference type="PANTHER" id="PTHR45089:SF24">
    <property type="entry name" value="DNAJ HEAT SHOCK N-TERMINAL DOMAIN-CONTAINING PROTEIN"/>
    <property type="match status" value="1"/>
</dbReference>
<name>A0A835UQX7_VANPL</name>
<dbReference type="Pfam" id="PF00226">
    <property type="entry name" value="DnaJ"/>
    <property type="match status" value="1"/>
</dbReference>
<dbReference type="Pfam" id="PF11926">
    <property type="entry name" value="DUF3444"/>
    <property type="match status" value="1"/>
</dbReference>
<dbReference type="PRINTS" id="PR00625">
    <property type="entry name" value="JDOMAIN"/>
</dbReference>
<feature type="domain" description="J" evidence="2">
    <location>
        <begin position="66"/>
        <end position="130"/>
    </location>
</feature>
<dbReference type="Gene3D" id="1.10.287.110">
    <property type="entry name" value="DnaJ domain"/>
    <property type="match status" value="1"/>
</dbReference>
<dbReference type="InterPro" id="IPR036869">
    <property type="entry name" value="J_dom_sf"/>
</dbReference>
<dbReference type="SUPFAM" id="SSF46565">
    <property type="entry name" value="Chaperone J-domain"/>
    <property type="match status" value="1"/>
</dbReference>
<reference evidence="3 4" key="1">
    <citation type="journal article" date="2020" name="Nat. Food">
        <title>A phased Vanilla planifolia genome enables genetic improvement of flavour and production.</title>
        <authorList>
            <person name="Hasing T."/>
            <person name="Tang H."/>
            <person name="Brym M."/>
            <person name="Khazi F."/>
            <person name="Huang T."/>
            <person name="Chambers A.H."/>
        </authorList>
    </citation>
    <scope>NUCLEOTIDE SEQUENCE [LARGE SCALE GENOMIC DNA]</scope>
    <source>
        <tissue evidence="3">Leaf</tissue>
    </source>
</reference>
<dbReference type="SMART" id="SM00271">
    <property type="entry name" value="DnaJ"/>
    <property type="match status" value="1"/>
</dbReference>
<dbReference type="GO" id="GO:0005783">
    <property type="term" value="C:endoplasmic reticulum"/>
    <property type="evidence" value="ECO:0007669"/>
    <property type="project" value="UniProtKB-ARBA"/>
</dbReference>
<protein>
    <recommendedName>
        <fullName evidence="2">J domain-containing protein</fullName>
    </recommendedName>
</protein>
<dbReference type="Proteomes" id="UP000639772">
    <property type="component" value="Chromosome 9"/>
</dbReference>
<evidence type="ECO:0000313" key="4">
    <source>
        <dbReference type="Proteomes" id="UP000639772"/>
    </source>
</evidence>